<protein>
    <recommendedName>
        <fullName evidence="1">Condensation domain-containing protein</fullName>
    </recommendedName>
</protein>
<dbReference type="EMBL" id="BAAATK010000107">
    <property type="protein sequence ID" value="GAA2462427.1"/>
    <property type="molecule type" value="Genomic_DNA"/>
</dbReference>
<dbReference type="Gene3D" id="3.30.559.30">
    <property type="entry name" value="Nonribosomal peptide synthetase, condensation domain"/>
    <property type="match status" value="1"/>
</dbReference>
<accession>A0ABP5XU99</accession>
<dbReference type="InterPro" id="IPR001242">
    <property type="entry name" value="Condensation_dom"/>
</dbReference>
<dbReference type="NCBIfam" id="TIGR01720">
    <property type="entry name" value="NRPS-para261"/>
    <property type="match status" value="1"/>
</dbReference>
<dbReference type="InterPro" id="IPR023213">
    <property type="entry name" value="CAT-like_dom_sf"/>
</dbReference>
<dbReference type="Proteomes" id="UP001500460">
    <property type="component" value="Unassembled WGS sequence"/>
</dbReference>
<dbReference type="SUPFAM" id="SSF52777">
    <property type="entry name" value="CoA-dependent acyltransferases"/>
    <property type="match status" value="2"/>
</dbReference>
<evidence type="ECO:0000313" key="3">
    <source>
        <dbReference type="Proteomes" id="UP001500460"/>
    </source>
</evidence>
<evidence type="ECO:0000313" key="2">
    <source>
        <dbReference type="EMBL" id="GAA2462427.1"/>
    </source>
</evidence>
<evidence type="ECO:0000259" key="1">
    <source>
        <dbReference type="Pfam" id="PF00668"/>
    </source>
</evidence>
<comment type="caution">
    <text evidence="2">The sequence shown here is derived from an EMBL/GenBank/DDBJ whole genome shotgun (WGS) entry which is preliminary data.</text>
</comment>
<dbReference type="PANTHER" id="PTHR45398:SF1">
    <property type="entry name" value="ENZYME, PUTATIVE (JCVI)-RELATED"/>
    <property type="match status" value="1"/>
</dbReference>
<name>A0ABP5XU99_9ACTN</name>
<keyword evidence="3" id="KW-1185">Reference proteome</keyword>
<dbReference type="PANTHER" id="PTHR45398">
    <property type="match status" value="1"/>
</dbReference>
<sequence length="529" mass="55008">MQLAARGTRRGLVFGAQDVFEHETPAAIAAVAQPVADAEAARDADTGPVPPTPALAASGTAAARPGFAQWMIVGAPPALDDRTLAAGLGSLLDTHAMLRARATDGPGLVVGERGGVDPATLISVLRVTEPGELDEAAERAARAAAGRLDPAAGVMVRLVWVDAGPERTGRLALVVHHLVVDGVSWRILLPDLRAACEAAVAGRTARLDPVGTSFRRWAELLESEARHEERVAELDRWRELLDGGDAPIGGRALDPARDTAATLERHLWTVPAPQARVIVGRTPGVFHCGVHEVLLATLAAAVIAWRPGTEHDVLVDVEGHGREPRDGVDLSRTVGWFTRVHPVRIDLTGIDVAGASAGGPAAGALLKAVKEQVRAVPGDGLGHGLLRHLNPGTAPVLAGLPAPQVGFNYLGRFPAPAAEPAAWQPAGPSALGGSTHPDMPVKHVLGAGAVIRDGAEGPELTLLLSHPSGPLDTASAKRLGRIWLRLLDGLAAHTADPSAGGHTASDFPLLDLDQDEVDELEAEFADEHP</sequence>
<proteinExistence type="predicted"/>
<dbReference type="InterPro" id="IPR010060">
    <property type="entry name" value="NRPS_synth"/>
</dbReference>
<organism evidence="2 3">
    <name type="scientific">Streptomyces glaucus</name>
    <dbReference type="NCBI Taxonomy" id="284029"/>
    <lineage>
        <taxon>Bacteria</taxon>
        <taxon>Bacillati</taxon>
        <taxon>Actinomycetota</taxon>
        <taxon>Actinomycetes</taxon>
        <taxon>Kitasatosporales</taxon>
        <taxon>Streptomycetaceae</taxon>
        <taxon>Streptomyces</taxon>
    </lineage>
</organism>
<dbReference type="Gene3D" id="3.30.559.10">
    <property type="entry name" value="Chloramphenicol acetyltransferase-like domain"/>
    <property type="match status" value="1"/>
</dbReference>
<dbReference type="Pfam" id="PF00668">
    <property type="entry name" value="Condensation"/>
    <property type="match status" value="1"/>
</dbReference>
<feature type="domain" description="Condensation" evidence="1">
    <location>
        <begin position="71"/>
        <end position="410"/>
    </location>
</feature>
<gene>
    <name evidence="2" type="ORF">GCM10010421_64770</name>
</gene>
<reference evidence="3" key="1">
    <citation type="journal article" date="2019" name="Int. J. Syst. Evol. Microbiol.">
        <title>The Global Catalogue of Microorganisms (GCM) 10K type strain sequencing project: providing services to taxonomists for standard genome sequencing and annotation.</title>
        <authorList>
            <consortium name="The Broad Institute Genomics Platform"/>
            <consortium name="The Broad Institute Genome Sequencing Center for Infectious Disease"/>
            <person name="Wu L."/>
            <person name="Ma J."/>
        </authorList>
    </citation>
    <scope>NUCLEOTIDE SEQUENCE [LARGE SCALE GENOMIC DNA]</scope>
    <source>
        <strain evidence="3">JCM 6922</strain>
    </source>
</reference>